<name>A0A167APV3_9GAMM</name>
<evidence type="ECO:0000313" key="2">
    <source>
        <dbReference type="Proteomes" id="UP000076587"/>
    </source>
</evidence>
<gene>
    <name evidence="1" type="ORF">N482_13990</name>
</gene>
<comment type="caution">
    <text evidence="1">The sequence shown here is derived from an EMBL/GenBank/DDBJ whole genome shotgun (WGS) entry which is preliminary data.</text>
</comment>
<proteinExistence type="predicted"/>
<accession>A0A167APV3</accession>
<evidence type="ECO:0000313" key="1">
    <source>
        <dbReference type="EMBL" id="KZN45656.1"/>
    </source>
</evidence>
<dbReference type="EMBL" id="AUXT01000179">
    <property type="protein sequence ID" value="KZN45656.1"/>
    <property type="molecule type" value="Genomic_DNA"/>
</dbReference>
<dbReference type="Proteomes" id="UP000076587">
    <property type="component" value="Unassembled WGS sequence"/>
</dbReference>
<organism evidence="1 2">
    <name type="scientific">Pseudoalteromonas luteoviolacea NCIMB 1942</name>
    <dbReference type="NCBI Taxonomy" id="1365253"/>
    <lineage>
        <taxon>Bacteria</taxon>
        <taxon>Pseudomonadati</taxon>
        <taxon>Pseudomonadota</taxon>
        <taxon>Gammaproteobacteria</taxon>
        <taxon>Alteromonadales</taxon>
        <taxon>Pseudoalteromonadaceae</taxon>
        <taxon>Pseudoalteromonas</taxon>
    </lineage>
</organism>
<reference evidence="1 2" key="1">
    <citation type="submission" date="2013-07" db="EMBL/GenBank/DDBJ databases">
        <title>Comparative Genomic and Metabolomic Analysis of Twelve Strains of Pseudoalteromonas luteoviolacea.</title>
        <authorList>
            <person name="Vynne N.G."/>
            <person name="Mansson M."/>
            <person name="Gram L."/>
        </authorList>
    </citation>
    <scope>NUCLEOTIDE SEQUENCE [LARGE SCALE GENOMIC DNA]</scope>
    <source>
        <strain evidence="1 2">NCIMB 1942</strain>
    </source>
</reference>
<sequence length="113" mass="12136">MVMFIVQPTAKAAMVCSHTMPSGHVSMNMETESHGHKHMATSNNHMPMSMHGDMDCCKTECSCPTSMCAPFSLYVGGANLLYSRSGLADKPLPSPTGTPQSTVNFVYKPPILA</sequence>
<dbReference type="AlphaFoldDB" id="A0A167APV3"/>
<protein>
    <submittedName>
        <fullName evidence="1">Uncharacterized protein</fullName>
    </submittedName>
</protein>
<dbReference type="PATRIC" id="fig|1365253.3.peg.3378"/>